<dbReference type="AlphaFoldDB" id="A0A3B0SVX0"/>
<gene>
    <name evidence="1" type="ORF">MNBD_ALPHA05-679</name>
</gene>
<sequence>MGSNDQPPSASTRDFLTGQLLIAMPNMGDPRFERSVVYICAHDEDHAMGVIINKRLNDVVLSELLKQLDIDPRDGANATPVFFGGPVQTERGAVLHTLDYQLDATIELAPDLGLTATKEALIDIAGKEPKQAPPRAFILTIGHAGWGPGQLEQEIAMNAWVHCAPSEAIIFEGAQSDAWSRALAKLGVTSAMLSPEWATPRRDDQPLN</sequence>
<name>A0A3B0SVX0_9ZZZZ</name>
<organism evidence="1">
    <name type="scientific">hydrothermal vent metagenome</name>
    <dbReference type="NCBI Taxonomy" id="652676"/>
    <lineage>
        <taxon>unclassified sequences</taxon>
        <taxon>metagenomes</taxon>
        <taxon>ecological metagenomes</taxon>
    </lineage>
</organism>
<protein>
    <submittedName>
        <fullName evidence="1">UPF0301 protein YqgE</fullName>
    </submittedName>
</protein>
<dbReference type="Pfam" id="PF02622">
    <property type="entry name" value="DUF179"/>
    <property type="match status" value="1"/>
</dbReference>
<dbReference type="Gene3D" id="3.40.1740.10">
    <property type="entry name" value="VC0467-like"/>
    <property type="match status" value="1"/>
</dbReference>
<dbReference type="GO" id="GO:0005829">
    <property type="term" value="C:cytosol"/>
    <property type="evidence" value="ECO:0007669"/>
    <property type="project" value="TreeGrafter"/>
</dbReference>
<dbReference type="HAMAP" id="MF_00758">
    <property type="entry name" value="UPF0301"/>
    <property type="match status" value="1"/>
</dbReference>
<proteinExistence type="inferred from homology"/>
<dbReference type="SUPFAM" id="SSF143456">
    <property type="entry name" value="VC0467-like"/>
    <property type="match status" value="1"/>
</dbReference>
<dbReference type="PANTHER" id="PTHR30327:SF1">
    <property type="entry name" value="UPF0301 PROTEIN YQGE"/>
    <property type="match status" value="1"/>
</dbReference>
<accession>A0A3B0SVX0</accession>
<evidence type="ECO:0000313" key="1">
    <source>
        <dbReference type="EMBL" id="VAW00624.1"/>
    </source>
</evidence>
<dbReference type="PANTHER" id="PTHR30327">
    <property type="entry name" value="UNCHARACTERIZED PROTEIN YQGE"/>
    <property type="match status" value="1"/>
</dbReference>
<dbReference type="InterPro" id="IPR003774">
    <property type="entry name" value="AlgH-like"/>
</dbReference>
<reference evidence="1" key="1">
    <citation type="submission" date="2018-06" db="EMBL/GenBank/DDBJ databases">
        <authorList>
            <person name="Zhirakovskaya E."/>
        </authorList>
    </citation>
    <scope>NUCLEOTIDE SEQUENCE</scope>
</reference>
<dbReference type="EMBL" id="UOEH01000314">
    <property type="protein sequence ID" value="VAW00624.1"/>
    <property type="molecule type" value="Genomic_DNA"/>
</dbReference>